<evidence type="ECO:0000256" key="2">
    <source>
        <dbReference type="RuleBase" id="RU003968"/>
    </source>
</evidence>
<dbReference type="Gene3D" id="3.30.560.10">
    <property type="entry name" value="Glucose Oxidase, domain 3"/>
    <property type="match status" value="1"/>
</dbReference>
<gene>
    <name evidence="6" type="ORF">BDV95DRAFT_505141</name>
</gene>
<feature type="domain" description="Glucose-methanol-choline oxidoreductase N-terminal" evidence="5">
    <location>
        <begin position="567"/>
        <end position="590"/>
    </location>
</feature>
<feature type="transmembrane region" description="Helical" evidence="4">
    <location>
        <begin position="135"/>
        <end position="157"/>
    </location>
</feature>
<dbReference type="SUPFAM" id="SSF51905">
    <property type="entry name" value="FAD/NAD(P)-binding domain"/>
    <property type="match status" value="1"/>
</dbReference>
<dbReference type="Gene3D" id="3.50.50.60">
    <property type="entry name" value="FAD/NAD(P)-binding domain"/>
    <property type="match status" value="1"/>
</dbReference>
<evidence type="ECO:0000256" key="4">
    <source>
        <dbReference type="SAM" id="Phobius"/>
    </source>
</evidence>
<name>A0A7C8I3Y8_9PLEO</name>
<reference evidence="6 7" key="1">
    <citation type="submission" date="2020-01" db="EMBL/GenBank/DDBJ databases">
        <authorList>
            <consortium name="DOE Joint Genome Institute"/>
            <person name="Haridas S."/>
            <person name="Albert R."/>
            <person name="Binder M."/>
            <person name="Bloem J."/>
            <person name="Labutti K."/>
            <person name="Salamov A."/>
            <person name="Andreopoulos B."/>
            <person name="Baker S.E."/>
            <person name="Barry K."/>
            <person name="Bills G."/>
            <person name="Bluhm B.H."/>
            <person name="Cannon C."/>
            <person name="Castanera R."/>
            <person name="Culley D.E."/>
            <person name="Daum C."/>
            <person name="Ezra D."/>
            <person name="Gonzalez J.B."/>
            <person name="Henrissat B."/>
            <person name="Kuo A."/>
            <person name="Liang C."/>
            <person name="Lipzen A."/>
            <person name="Lutzoni F."/>
            <person name="Magnuson J."/>
            <person name="Mondo S."/>
            <person name="Nolan M."/>
            <person name="Ohm R."/>
            <person name="Pangilinan J."/>
            <person name="Park H.-J.H."/>
            <person name="Ramirez L."/>
            <person name="Alfaro M."/>
            <person name="Sun H."/>
            <person name="Tritt A."/>
            <person name="Yoshinaga Y."/>
            <person name="Zwiers L.-H.L."/>
            <person name="Turgeon B.G."/>
            <person name="Goodwin S.B."/>
            <person name="Spatafora J.W."/>
            <person name="Crous P.W."/>
            <person name="Grigoriev I.V."/>
        </authorList>
    </citation>
    <scope>NUCLEOTIDE SEQUENCE [LARGE SCALE GENOMIC DNA]</scope>
    <source>
        <strain evidence="6 7">CBS 611.86</strain>
    </source>
</reference>
<dbReference type="PROSITE" id="PS00623">
    <property type="entry name" value="GMC_OXRED_1"/>
    <property type="match status" value="1"/>
</dbReference>
<feature type="region of interest" description="Disordered" evidence="3">
    <location>
        <begin position="377"/>
        <end position="407"/>
    </location>
</feature>
<feature type="transmembrane region" description="Helical" evidence="4">
    <location>
        <begin position="21"/>
        <end position="39"/>
    </location>
</feature>
<feature type="transmembrane region" description="Helical" evidence="4">
    <location>
        <begin position="183"/>
        <end position="206"/>
    </location>
</feature>
<protein>
    <recommendedName>
        <fullName evidence="5">Glucose-methanol-choline oxidoreductase N-terminal domain-containing protein</fullName>
    </recommendedName>
</protein>
<dbReference type="Pfam" id="PF00732">
    <property type="entry name" value="GMC_oxred_N"/>
    <property type="match status" value="1"/>
</dbReference>
<organism evidence="6 7">
    <name type="scientific">Massariosphaeria phaeospora</name>
    <dbReference type="NCBI Taxonomy" id="100035"/>
    <lineage>
        <taxon>Eukaryota</taxon>
        <taxon>Fungi</taxon>
        <taxon>Dikarya</taxon>
        <taxon>Ascomycota</taxon>
        <taxon>Pezizomycotina</taxon>
        <taxon>Dothideomycetes</taxon>
        <taxon>Pleosporomycetidae</taxon>
        <taxon>Pleosporales</taxon>
        <taxon>Pleosporales incertae sedis</taxon>
        <taxon>Massariosphaeria</taxon>
    </lineage>
</organism>
<dbReference type="InterPro" id="IPR049326">
    <property type="entry name" value="Rhodopsin_dom_fungi"/>
</dbReference>
<dbReference type="InterPro" id="IPR036188">
    <property type="entry name" value="FAD/NAD-bd_sf"/>
</dbReference>
<dbReference type="EMBL" id="JAADJZ010000028">
    <property type="protein sequence ID" value="KAF2866413.1"/>
    <property type="molecule type" value="Genomic_DNA"/>
</dbReference>
<evidence type="ECO:0000259" key="5">
    <source>
        <dbReference type="PROSITE" id="PS00623"/>
    </source>
</evidence>
<dbReference type="PANTHER" id="PTHR11552">
    <property type="entry name" value="GLUCOSE-METHANOL-CHOLINE GMC OXIDOREDUCTASE"/>
    <property type="match status" value="1"/>
</dbReference>
<dbReference type="OrthoDB" id="269227at2759"/>
<dbReference type="InterPro" id="IPR000172">
    <property type="entry name" value="GMC_OxRdtase_N"/>
</dbReference>
<feature type="compositionally biased region" description="Basic and acidic residues" evidence="3">
    <location>
        <begin position="315"/>
        <end position="332"/>
    </location>
</feature>
<keyword evidence="2" id="KW-0274">FAD</keyword>
<keyword evidence="7" id="KW-1185">Reference proteome</keyword>
<feature type="transmembrane region" description="Helical" evidence="4">
    <location>
        <begin position="218"/>
        <end position="238"/>
    </location>
</feature>
<proteinExistence type="inferred from homology"/>
<dbReference type="InterPro" id="IPR007867">
    <property type="entry name" value="GMC_OxRtase_C"/>
</dbReference>
<evidence type="ECO:0000313" key="7">
    <source>
        <dbReference type="Proteomes" id="UP000481861"/>
    </source>
</evidence>
<dbReference type="Pfam" id="PF20684">
    <property type="entry name" value="Fung_rhodopsin"/>
    <property type="match status" value="1"/>
</dbReference>
<keyword evidence="4" id="KW-1133">Transmembrane helix</keyword>
<accession>A0A7C8I3Y8</accession>
<dbReference type="AlphaFoldDB" id="A0A7C8I3Y8"/>
<feature type="transmembrane region" description="Helical" evidence="4">
    <location>
        <begin position="104"/>
        <end position="123"/>
    </location>
</feature>
<evidence type="ECO:0000313" key="6">
    <source>
        <dbReference type="EMBL" id="KAF2866413.1"/>
    </source>
</evidence>
<keyword evidence="4" id="KW-0472">Membrane</keyword>
<feature type="region of interest" description="Disordered" evidence="3">
    <location>
        <begin position="297"/>
        <end position="332"/>
    </location>
</feature>
<evidence type="ECO:0000256" key="1">
    <source>
        <dbReference type="ARBA" id="ARBA00010790"/>
    </source>
</evidence>
<dbReference type="Proteomes" id="UP000481861">
    <property type="component" value="Unassembled WGS sequence"/>
</dbReference>
<sequence length="1050" mass="116831">MAQFTVVVDDDNNTSSIHNKVMLAVEIPFVLIAICTVVLRVYSRLAIKRKLAVDDVLIILGTCFAFGRTIISCMSADDSWGFDRDGPDQTAEVPYYQHIFERRIAYIFAVAFTRWSVLAYYLRIFPPGLWTLRRLCWVLLFLAFAQFIEIFVVLIYFCKDIGMLWTSNWLSFTGSRCFSSSTYSYSAAIGDSVIDTLIFALPIPYVWRLSKLRARQRIGLIVIFSLGLIVCVVALLQIPFIRRREAHASYFGGTINLLVSIQISLAIVAASLPDLRALVARSFPKFSPLHHRSLATAGEAPRRRDAEMGEVQEVEEPRPAFDQRRRSKKPDWMRSAMPASLMSTRVTHNELTRADTAGSVPGLTWACITTNIEHRQLERGTHRDPQSQLTCYTQKRQKRDCRDRQGLDTQVSSSSIICNRQSKENSGLVAPRLLGGSVSRRKTKRVLRKYKKENELHGPHPTVQCALPRVSLNSNPASVGVQDMAPMYDFIIVGGGTAGCLLAHRLSHAARRPSVLLVEAGSHPEGEYLSAPFHRYSTMAMRPDLDHGFISTPQKELNNRTITYTRGKGLGGTSILNFAVYLYGSKEDYNRWAELVGDESWDWEHTKKSFQEIEDFDIAGASQYPHLANPNPQDHGKGGTVKVCLPPKLEKGIAPSIEAVLRNGEMMNLDVNSGNPIGFSIFPATYSKDGRTTSANAHLVDAPDNLEIWTNAAVHRLMFDGTKVIGIMAADGREATSHKEVIICGGAIDTPKLLLLNGIGPSKELEALGIDVVKNLPGVGKQLHDHVMTFLSVEVDTDQNDRYALESNKEMVAEAQALWEKDKSGDFALHHSALWGAFLKLADLEEYPEYKALDKAQQEFLSRDAVPTYEIVGSCVRWPPGTVLPEGSGYFTAIAFLMNPVSVGSITLQSANPADKPVIDLGYLQHPYDRRVLREAIRQTWTKVLDNPDMKQHVKRRLYGPESLSDGDIDAFMKEAATTVWHGNGSVKMGKNDDPLACVDPDLKVYGVEGLRIADLSVCPLTTKQVNHTQATAYLVGQKAADTLIAEYRL</sequence>
<dbReference type="GO" id="GO:0016614">
    <property type="term" value="F:oxidoreductase activity, acting on CH-OH group of donors"/>
    <property type="evidence" value="ECO:0007669"/>
    <property type="project" value="InterPro"/>
</dbReference>
<feature type="transmembrane region" description="Helical" evidence="4">
    <location>
        <begin position="51"/>
        <end position="71"/>
    </location>
</feature>
<dbReference type="InterPro" id="IPR012132">
    <property type="entry name" value="GMC_OxRdtase"/>
</dbReference>
<keyword evidence="4" id="KW-0812">Transmembrane</keyword>
<comment type="similarity">
    <text evidence="1 2">Belongs to the GMC oxidoreductase family.</text>
</comment>
<dbReference type="Pfam" id="PF05199">
    <property type="entry name" value="GMC_oxred_C"/>
    <property type="match status" value="1"/>
</dbReference>
<keyword evidence="2" id="KW-0285">Flavoprotein</keyword>
<dbReference type="SUPFAM" id="SSF54373">
    <property type="entry name" value="FAD-linked reductases, C-terminal domain"/>
    <property type="match status" value="1"/>
</dbReference>
<dbReference type="PANTHER" id="PTHR11552:SF134">
    <property type="entry name" value="GLUCOSE-METHANOL-CHOLINE OXIDOREDUCTASE N-TERMINAL DOMAIN-CONTAINING PROTEIN"/>
    <property type="match status" value="1"/>
</dbReference>
<comment type="caution">
    <text evidence="6">The sequence shown here is derived from an EMBL/GenBank/DDBJ whole genome shotgun (WGS) entry which is preliminary data.</text>
</comment>
<dbReference type="GO" id="GO:0050660">
    <property type="term" value="F:flavin adenine dinucleotide binding"/>
    <property type="evidence" value="ECO:0007669"/>
    <property type="project" value="InterPro"/>
</dbReference>
<evidence type="ECO:0000256" key="3">
    <source>
        <dbReference type="SAM" id="MobiDB-lite"/>
    </source>
</evidence>